<dbReference type="EMBL" id="JXSL01000035">
    <property type="protein sequence ID" value="KIL96733.1"/>
    <property type="molecule type" value="Genomic_DNA"/>
</dbReference>
<dbReference type="GO" id="GO:0030163">
    <property type="term" value="P:protein catabolic process"/>
    <property type="evidence" value="ECO:0007669"/>
    <property type="project" value="InterPro"/>
</dbReference>
<comment type="similarity">
    <text evidence="1">Belongs to the ClpS family.</text>
</comment>
<comment type="caution">
    <text evidence="3">The sequence shown here is derived from an EMBL/GenBank/DDBJ whole genome shotgun (WGS) entry which is preliminary data.</text>
</comment>
<organism evidence="3 4">
    <name type="scientific">Paramagnetospirillum magnetotacticum MS-1</name>
    <dbReference type="NCBI Taxonomy" id="272627"/>
    <lineage>
        <taxon>Bacteria</taxon>
        <taxon>Pseudomonadati</taxon>
        <taxon>Pseudomonadota</taxon>
        <taxon>Alphaproteobacteria</taxon>
        <taxon>Rhodospirillales</taxon>
        <taxon>Magnetospirillaceae</taxon>
        <taxon>Paramagnetospirillum</taxon>
    </lineage>
</organism>
<dbReference type="InterPro" id="IPR022935">
    <property type="entry name" value="ClpS"/>
</dbReference>
<evidence type="ECO:0000313" key="4">
    <source>
        <dbReference type="Proteomes" id="UP000031971"/>
    </source>
</evidence>
<dbReference type="AlphaFoldDB" id="A0A0C2YNQ2"/>
<dbReference type="Gene3D" id="3.30.1390.10">
    <property type="match status" value="1"/>
</dbReference>
<sequence length="102" mass="11365">MTIELMESVDGEQEEDGAPTLFDVVMINDDITPYLFVVLILIDDFRMSVELAEWTALTIHEDGQAVVMTTTHEIAKEKAADAVSNAQQQNFPLRVTIARSPL</sequence>
<keyword evidence="4" id="KW-1185">Reference proteome</keyword>
<evidence type="ECO:0000256" key="1">
    <source>
        <dbReference type="HAMAP-Rule" id="MF_00302"/>
    </source>
</evidence>
<evidence type="ECO:0000259" key="2">
    <source>
        <dbReference type="Pfam" id="PF02617"/>
    </source>
</evidence>
<dbReference type="InterPro" id="IPR014719">
    <property type="entry name" value="Ribosomal_bL12_C/ClpS-like"/>
</dbReference>
<protein>
    <recommendedName>
        <fullName evidence="1">ATP-dependent Clp protease adapter protein ClpS</fullName>
    </recommendedName>
</protein>
<dbReference type="SUPFAM" id="SSF54736">
    <property type="entry name" value="ClpS-like"/>
    <property type="match status" value="1"/>
</dbReference>
<gene>
    <name evidence="1" type="primary">clpS</name>
    <name evidence="3" type="ORF">CCC_01599</name>
</gene>
<feature type="domain" description="Adaptor protein ClpS core" evidence="2">
    <location>
        <begin position="19"/>
        <end position="96"/>
    </location>
</feature>
<dbReference type="GO" id="GO:0006508">
    <property type="term" value="P:proteolysis"/>
    <property type="evidence" value="ECO:0007669"/>
    <property type="project" value="UniProtKB-UniRule"/>
</dbReference>
<name>A0A0C2YNQ2_PARME</name>
<comment type="subunit">
    <text evidence="1">Binds to the N-terminal domain of the chaperone ClpA.</text>
</comment>
<reference evidence="3 4" key="1">
    <citation type="submission" date="2015-01" db="EMBL/GenBank/DDBJ databases">
        <title>Genome Sequence of Magnetospirillum magnetotacticum Strain MS-1.</title>
        <authorList>
            <person name="Marinov G.K."/>
            <person name="Smalley M.D."/>
            <person name="DeSalvo G."/>
        </authorList>
    </citation>
    <scope>NUCLEOTIDE SEQUENCE [LARGE SCALE GENOMIC DNA]</scope>
    <source>
        <strain evidence="3 4">MS-1</strain>
    </source>
</reference>
<dbReference type="InterPro" id="IPR003769">
    <property type="entry name" value="ClpS_core"/>
</dbReference>
<dbReference type="STRING" id="272627.CCC_01599"/>
<proteinExistence type="inferred from homology"/>
<dbReference type="HAMAP" id="MF_00302">
    <property type="entry name" value="ClpS"/>
    <property type="match status" value="1"/>
</dbReference>
<dbReference type="Proteomes" id="UP000031971">
    <property type="component" value="Unassembled WGS sequence"/>
</dbReference>
<accession>A0A0C2YNQ2</accession>
<dbReference type="Pfam" id="PF02617">
    <property type="entry name" value="ClpS"/>
    <property type="match status" value="1"/>
</dbReference>
<dbReference type="RefSeq" id="WP_041043031.1">
    <property type="nucleotide sequence ID" value="NZ_JXSL01000035.1"/>
</dbReference>
<evidence type="ECO:0000313" key="3">
    <source>
        <dbReference type="EMBL" id="KIL96733.1"/>
    </source>
</evidence>
<comment type="function">
    <text evidence="1">Involved in the modulation of the specificity of the ClpAP-mediated ATP-dependent protein degradation.</text>
</comment>